<evidence type="ECO:0000256" key="11">
    <source>
        <dbReference type="ARBA" id="ARBA00041642"/>
    </source>
</evidence>
<evidence type="ECO:0000256" key="8">
    <source>
        <dbReference type="ARBA" id="ARBA00023128"/>
    </source>
</evidence>
<organism evidence="12 13">
    <name type="scientific">Sparus aurata</name>
    <name type="common">Gilthead sea bream</name>
    <dbReference type="NCBI Taxonomy" id="8175"/>
    <lineage>
        <taxon>Eukaryota</taxon>
        <taxon>Metazoa</taxon>
        <taxon>Chordata</taxon>
        <taxon>Craniata</taxon>
        <taxon>Vertebrata</taxon>
        <taxon>Euteleostomi</taxon>
        <taxon>Actinopterygii</taxon>
        <taxon>Neopterygii</taxon>
        <taxon>Teleostei</taxon>
        <taxon>Neoteleostei</taxon>
        <taxon>Acanthomorphata</taxon>
        <taxon>Eupercaria</taxon>
        <taxon>Spariformes</taxon>
        <taxon>Sparidae</taxon>
        <taxon>Sparus</taxon>
    </lineage>
</organism>
<dbReference type="OMA" id="NMFRFAK"/>
<dbReference type="GeneTree" id="ENSGT00390000012178"/>
<dbReference type="InterPro" id="IPR023272">
    <property type="entry name" value="Cyt_c_oxidase_suVIIB_dom_sf"/>
</dbReference>
<evidence type="ECO:0000256" key="3">
    <source>
        <dbReference type="ARBA" id="ARBA00007351"/>
    </source>
</evidence>
<evidence type="ECO:0000256" key="4">
    <source>
        <dbReference type="ARBA" id="ARBA00022692"/>
    </source>
</evidence>
<dbReference type="SUPFAM" id="SSF81423">
    <property type="entry name" value="Mitochondrial cytochrome c oxidase subunit VIIb"/>
    <property type="match status" value="1"/>
</dbReference>
<proteinExistence type="inferred from homology"/>
<protein>
    <recommendedName>
        <fullName evidence="10">Cytochrome c oxidase subunit 7B, mitochondrial</fullName>
    </recommendedName>
    <alternativeName>
        <fullName evidence="11">Cytochrome c oxidase polypeptide VIIb</fullName>
    </alternativeName>
</protein>
<dbReference type="CDD" id="cd01403">
    <property type="entry name" value="Cyt_c_Oxidase_VIIb"/>
    <property type="match status" value="1"/>
</dbReference>
<reference evidence="12" key="2">
    <citation type="submission" date="2025-08" db="UniProtKB">
        <authorList>
            <consortium name="Ensembl"/>
        </authorList>
    </citation>
    <scope>IDENTIFICATION</scope>
</reference>
<dbReference type="AlphaFoldDB" id="A0A671UIJ2"/>
<evidence type="ECO:0000313" key="13">
    <source>
        <dbReference type="Proteomes" id="UP000472265"/>
    </source>
</evidence>
<keyword evidence="4" id="KW-0812">Transmembrane</keyword>
<accession>A0A671UIJ2</accession>
<dbReference type="InterPro" id="IPR008433">
    <property type="entry name" value="Cyt_c_oxidase_suVIIB"/>
</dbReference>
<keyword evidence="9" id="KW-0472">Membrane</keyword>
<evidence type="ECO:0000256" key="7">
    <source>
        <dbReference type="ARBA" id="ARBA00022989"/>
    </source>
</evidence>
<dbReference type="GO" id="GO:0006123">
    <property type="term" value="P:mitochondrial electron transport, cytochrome c to oxygen"/>
    <property type="evidence" value="ECO:0007669"/>
    <property type="project" value="InterPro"/>
</dbReference>
<dbReference type="PANTHER" id="PTHR16716">
    <property type="entry name" value="CYTOCHROME C OXIDASE SUBUNIT 7B, MITOCHONDRIAL"/>
    <property type="match status" value="1"/>
</dbReference>
<dbReference type="Ensembl" id="ENSSAUT00010014516.1">
    <property type="protein sequence ID" value="ENSSAUP00010013657.1"/>
    <property type="gene ID" value="ENSSAUG00010006458.1"/>
</dbReference>
<evidence type="ECO:0000256" key="9">
    <source>
        <dbReference type="ARBA" id="ARBA00023136"/>
    </source>
</evidence>
<dbReference type="Gene3D" id="4.10.51.10">
    <property type="entry name" value="Cytochrome C Oxidase, chain K"/>
    <property type="match status" value="1"/>
</dbReference>
<dbReference type="FunFam" id="4.10.51.10:FF:000001">
    <property type="entry name" value="Cytochrome c oxidase subunit 7B, mitochondrial"/>
    <property type="match status" value="1"/>
</dbReference>
<evidence type="ECO:0000256" key="2">
    <source>
        <dbReference type="ARBA" id="ARBA00004673"/>
    </source>
</evidence>
<comment type="similarity">
    <text evidence="3">Belongs to the cytochrome c oxidase VIIb family.</text>
</comment>
<evidence type="ECO:0000256" key="1">
    <source>
        <dbReference type="ARBA" id="ARBA00004434"/>
    </source>
</evidence>
<keyword evidence="6" id="KW-0809">Transit peptide</keyword>
<reference evidence="12" key="1">
    <citation type="submission" date="2021-04" db="EMBL/GenBank/DDBJ databases">
        <authorList>
            <consortium name="Wellcome Sanger Institute Data Sharing"/>
        </authorList>
    </citation>
    <scope>NUCLEOTIDE SEQUENCE [LARGE SCALE GENOMIC DNA]</scope>
</reference>
<dbReference type="GO" id="GO:0005743">
    <property type="term" value="C:mitochondrial inner membrane"/>
    <property type="evidence" value="ECO:0007669"/>
    <property type="project" value="UniProtKB-SubCell"/>
</dbReference>
<keyword evidence="8" id="KW-0496">Mitochondrion</keyword>
<evidence type="ECO:0000256" key="5">
    <source>
        <dbReference type="ARBA" id="ARBA00022792"/>
    </source>
</evidence>
<name>A0A671UIJ2_SPAAU</name>
<sequence length="148" mass="16192">MISDNPVCVSRYLSQKLCISLPFSHFSTSGLRVRMLTPATVTSAVLTCGGHNLHFRSSRVSEGTGLVNMFRFAKAAVNLTGQAGRQVRHGSTAQPNFHTKYGNGLMVSGAVFCVAVWSYVLTQTGITWNLSPVGKIMPKEWREPESEE</sequence>
<evidence type="ECO:0000256" key="10">
    <source>
        <dbReference type="ARBA" id="ARBA00040623"/>
    </source>
</evidence>
<dbReference type="UniPathway" id="UPA00705"/>
<evidence type="ECO:0000256" key="6">
    <source>
        <dbReference type="ARBA" id="ARBA00022946"/>
    </source>
</evidence>
<dbReference type="InParanoid" id="A0A671UIJ2"/>
<comment type="pathway">
    <text evidence="2">Energy metabolism; oxidative phosphorylation.</text>
</comment>
<evidence type="ECO:0000313" key="12">
    <source>
        <dbReference type="Ensembl" id="ENSSAUP00010013657.1"/>
    </source>
</evidence>
<dbReference type="Proteomes" id="UP000472265">
    <property type="component" value="Chromosome 13"/>
</dbReference>
<keyword evidence="5" id="KW-0999">Mitochondrion inner membrane</keyword>
<dbReference type="Pfam" id="PF05392">
    <property type="entry name" value="COX7B"/>
    <property type="match status" value="1"/>
</dbReference>
<reference evidence="12" key="3">
    <citation type="submission" date="2025-09" db="UniProtKB">
        <authorList>
            <consortium name="Ensembl"/>
        </authorList>
    </citation>
    <scope>IDENTIFICATION</scope>
</reference>
<dbReference type="PANTHER" id="PTHR16716:SF0">
    <property type="entry name" value="CYTOCHROME C OXIDASE SUBUNIT 7B, MITOCHONDRIAL"/>
    <property type="match status" value="1"/>
</dbReference>
<comment type="subcellular location">
    <subcellularLocation>
        <location evidence="1">Mitochondrion inner membrane</location>
        <topology evidence="1">Single-pass membrane protein</topology>
    </subcellularLocation>
</comment>
<keyword evidence="13" id="KW-1185">Reference proteome</keyword>
<gene>
    <name evidence="12" type="primary">LOC115593505</name>
</gene>
<keyword evidence="7" id="KW-1133">Transmembrane helix</keyword>